<feature type="domain" description="YknX-like beta-barrel" evidence="5">
    <location>
        <begin position="199"/>
        <end position="274"/>
    </location>
</feature>
<dbReference type="PANTHER" id="PTHR30469:SF33">
    <property type="entry name" value="SLR1207 PROTEIN"/>
    <property type="match status" value="1"/>
</dbReference>
<dbReference type="eggNOG" id="COG0845">
    <property type="taxonomic scope" value="Bacteria"/>
</dbReference>
<dbReference type="Proteomes" id="UP000004923">
    <property type="component" value="Unassembled WGS sequence"/>
</dbReference>
<dbReference type="Gene3D" id="2.40.50.100">
    <property type="match status" value="1"/>
</dbReference>
<dbReference type="SUPFAM" id="SSF111369">
    <property type="entry name" value="HlyD-like secretion proteins"/>
    <property type="match status" value="1"/>
</dbReference>
<evidence type="ECO:0000313" key="6">
    <source>
        <dbReference type="EMBL" id="EFY05711.1"/>
    </source>
</evidence>
<keyword evidence="7" id="KW-1185">Reference proteome</keyword>
<feature type="domain" description="Multidrug resistance protein MdtA-like alpha-helical hairpin" evidence="3">
    <location>
        <begin position="98"/>
        <end position="144"/>
    </location>
</feature>
<reference evidence="6 7" key="1">
    <citation type="submission" date="2011-01" db="EMBL/GenBank/DDBJ databases">
        <authorList>
            <person name="Weinstock G."/>
            <person name="Sodergren E."/>
            <person name="Clifton S."/>
            <person name="Fulton L."/>
            <person name="Fulton B."/>
            <person name="Courtney L."/>
            <person name="Fronick C."/>
            <person name="Harrison M."/>
            <person name="Strong C."/>
            <person name="Farmer C."/>
            <person name="Delahaunty K."/>
            <person name="Markovic C."/>
            <person name="Hall O."/>
            <person name="Minx P."/>
            <person name="Tomlinson C."/>
            <person name="Mitreva M."/>
            <person name="Hou S."/>
            <person name="Chen J."/>
            <person name="Wollam A."/>
            <person name="Pepin K.H."/>
            <person name="Johnson M."/>
            <person name="Bhonagiri V."/>
            <person name="Zhang X."/>
            <person name="Suruliraj S."/>
            <person name="Warren W."/>
            <person name="Chinwalla A."/>
            <person name="Mardis E.R."/>
            <person name="Wilson R.K."/>
        </authorList>
    </citation>
    <scope>NUCLEOTIDE SEQUENCE [LARGE SCALE GENOMIC DNA]</scope>
    <source>
        <strain evidence="6 7">YIT 12067</strain>
    </source>
</reference>
<dbReference type="AlphaFoldDB" id="E8LBN4"/>
<proteinExistence type="inferred from homology"/>
<dbReference type="GO" id="GO:0015562">
    <property type="term" value="F:efflux transmembrane transporter activity"/>
    <property type="evidence" value="ECO:0007669"/>
    <property type="project" value="TreeGrafter"/>
</dbReference>
<organism evidence="6 7">
    <name type="scientific">Phascolarctobacterium succinatutens YIT 12067</name>
    <dbReference type="NCBI Taxonomy" id="626939"/>
    <lineage>
        <taxon>Bacteria</taxon>
        <taxon>Bacillati</taxon>
        <taxon>Bacillota</taxon>
        <taxon>Negativicutes</taxon>
        <taxon>Acidaminococcales</taxon>
        <taxon>Acidaminococcaceae</taxon>
        <taxon>Phascolarctobacterium</taxon>
    </lineage>
</organism>
<dbReference type="PANTHER" id="PTHR30469">
    <property type="entry name" value="MULTIDRUG RESISTANCE PROTEIN MDTA"/>
    <property type="match status" value="1"/>
</dbReference>
<dbReference type="Pfam" id="PF25990">
    <property type="entry name" value="Beta-barrel_YknX"/>
    <property type="match status" value="1"/>
</dbReference>
<dbReference type="InterPro" id="IPR058636">
    <property type="entry name" value="Beta-barrel_YknX"/>
</dbReference>
<evidence type="ECO:0000256" key="1">
    <source>
        <dbReference type="ARBA" id="ARBA00009477"/>
    </source>
</evidence>
<keyword evidence="2" id="KW-0175">Coiled coil</keyword>
<dbReference type="HOGENOM" id="CLU_018816_14_1_9"/>
<dbReference type="InterPro" id="IPR058624">
    <property type="entry name" value="MdtA-like_HH"/>
</dbReference>
<dbReference type="EMBL" id="AEVN01000009">
    <property type="protein sequence ID" value="EFY05711.1"/>
    <property type="molecule type" value="Genomic_DNA"/>
</dbReference>
<feature type="coiled-coil region" evidence="2">
    <location>
        <begin position="97"/>
        <end position="124"/>
    </location>
</feature>
<evidence type="ECO:0000259" key="4">
    <source>
        <dbReference type="Pfam" id="PF25917"/>
    </source>
</evidence>
<dbReference type="Gene3D" id="2.40.30.170">
    <property type="match status" value="1"/>
</dbReference>
<comment type="similarity">
    <text evidence="1">Belongs to the membrane fusion protein (MFP) (TC 8.A.1) family.</text>
</comment>
<name>E8LBN4_9FIRM</name>
<dbReference type="Gene3D" id="1.10.287.470">
    <property type="entry name" value="Helix hairpin bin"/>
    <property type="match status" value="1"/>
</dbReference>
<dbReference type="GO" id="GO:1990281">
    <property type="term" value="C:efflux pump complex"/>
    <property type="evidence" value="ECO:0007669"/>
    <property type="project" value="TreeGrafter"/>
</dbReference>
<dbReference type="InterPro" id="IPR058625">
    <property type="entry name" value="MdtA-like_BSH"/>
</dbReference>
<dbReference type="Pfam" id="PF25876">
    <property type="entry name" value="HH_MFP_RND"/>
    <property type="match status" value="1"/>
</dbReference>
<evidence type="ECO:0000259" key="5">
    <source>
        <dbReference type="Pfam" id="PF25990"/>
    </source>
</evidence>
<dbReference type="GeneID" id="78523702"/>
<comment type="caution">
    <text evidence="6">The sequence shown here is derived from an EMBL/GenBank/DDBJ whole genome shotgun (WGS) entry which is preliminary data.</text>
</comment>
<evidence type="ECO:0000256" key="2">
    <source>
        <dbReference type="SAM" id="Coils"/>
    </source>
</evidence>
<dbReference type="NCBIfam" id="TIGR01730">
    <property type="entry name" value="RND_mfp"/>
    <property type="match status" value="1"/>
</dbReference>
<accession>E8LBN4</accession>
<evidence type="ECO:0000313" key="7">
    <source>
        <dbReference type="Proteomes" id="UP000004923"/>
    </source>
</evidence>
<gene>
    <name evidence="6" type="ORF">HMPREF9443_00247</name>
</gene>
<feature type="domain" description="Multidrug resistance protein MdtA-like barrel-sandwich hybrid" evidence="4">
    <location>
        <begin position="64"/>
        <end position="191"/>
    </location>
</feature>
<dbReference type="InterPro" id="IPR006143">
    <property type="entry name" value="RND_pump_MFP"/>
</dbReference>
<protein>
    <submittedName>
        <fullName evidence="6">Efflux transporter, RND family, MFP subunit</fullName>
    </submittedName>
</protein>
<dbReference type="Gene3D" id="2.40.420.20">
    <property type="match status" value="1"/>
</dbReference>
<evidence type="ECO:0000259" key="3">
    <source>
        <dbReference type="Pfam" id="PF25876"/>
    </source>
</evidence>
<dbReference type="RefSeq" id="WP_009144641.1">
    <property type="nucleotide sequence ID" value="NZ_GL830851.1"/>
</dbReference>
<dbReference type="Pfam" id="PF25917">
    <property type="entry name" value="BSH_RND"/>
    <property type="match status" value="1"/>
</dbReference>
<sequence>MMSFVKKNKYILVAAAILLAGSYGGYKYYQSTQVTTTAVKMGEVKKGNIMQTVSATGALSAQDNVDISSKITGRIVEVLVKENQHVNAGDVLVRLDATSLNATLAQMQAKLHNAQANYERNLNLLNRGAISQSTFDSVEADYLVAKSNYEKAASDVNDTVITTPISGYIIGKPTPVGQTISSGISTPQVIMSVATLDNMEIEALVDESDIGQVKDGQKVKFTVDAYPNETFTGKVRLISRSATTENNVIYYKVYVTVDDAKGKLLPTMTARTEIIIDEANDVTIVPLNCIYSEGSRHYVKVYNEKTKETRDVDVKLGLTSDSEVAVTATGLSVGDKLLVKKAVSKQTSNRMGPPPMH</sequence>